<dbReference type="OrthoDB" id="10543290at2759"/>
<organism evidence="1 2">
    <name type="scientific">Ambispora gerdemannii</name>
    <dbReference type="NCBI Taxonomy" id="144530"/>
    <lineage>
        <taxon>Eukaryota</taxon>
        <taxon>Fungi</taxon>
        <taxon>Fungi incertae sedis</taxon>
        <taxon>Mucoromycota</taxon>
        <taxon>Glomeromycotina</taxon>
        <taxon>Glomeromycetes</taxon>
        <taxon>Archaeosporales</taxon>
        <taxon>Ambisporaceae</taxon>
        <taxon>Ambispora</taxon>
    </lineage>
</organism>
<reference evidence="1" key="1">
    <citation type="submission" date="2021-06" db="EMBL/GenBank/DDBJ databases">
        <authorList>
            <person name="Kallberg Y."/>
            <person name="Tangrot J."/>
            <person name="Rosling A."/>
        </authorList>
    </citation>
    <scope>NUCLEOTIDE SEQUENCE</scope>
    <source>
        <strain evidence="1">MT106</strain>
    </source>
</reference>
<evidence type="ECO:0000313" key="2">
    <source>
        <dbReference type="Proteomes" id="UP000789831"/>
    </source>
</evidence>
<name>A0A9N8Z677_9GLOM</name>
<accession>A0A9N8Z677</accession>
<gene>
    <name evidence="1" type="ORF">AGERDE_LOCUS2775</name>
</gene>
<proteinExistence type="predicted"/>
<dbReference type="EMBL" id="CAJVPL010000243">
    <property type="protein sequence ID" value="CAG8471755.1"/>
    <property type="molecule type" value="Genomic_DNA"/>
</dbReference>
<sequence length="265" mass="30734">YNLNSWTSIGLWQYCDAILLFSFQNSQNISSARIGHNNQPNHATYNSITSDGLTFGGGYEFYIKEPLQENEQERNQLESLLRTDNESYTKHLNHYLKNSHQKLLQRLQNRHILELTELQEEFKQDEPLIRQYSPTVDKLKIENRVQDLLCNNDVRDTVKVKDAIASMIEEVREKDTFLSLDDLSDAYKRRNQTLRNAQHSEFEMLRVLLSQDAINLIQFSSPPQHNPELAGLLNQASTLPADQLSIIQTLISTMVMNNSQKQRPN</sequence>
<keyword evidence="2" id="KW-1185">Reference proteome</keyword>
<protein>
    <submittedName>
        <fullName evidence="1">2513_t:CDS:1</fullName>
    </submittedName>
</protein>
<dbReference type="Proteomes" id="UP000789831">
    <property type="component" value="Unassembled WGS sequence"/>
</dbReference>
<evidence type="ECO:0000313" key="1">
    <source>
        <dbReference type="EMBL" id="CAG8471755.1"/>
    </source>
</evidence>
<dbReference type="AlphaFoldDB" id="A0A9N8Z677"/>
<feature type="non-terminal residue" evidence="1">
    <location>
        <position position="265"/>
    </location>
</feature>
<comment type="caution">
    <text evidence="1">The sequence shown here is derived from an EMBL/GenBank/DDBJ whole genome shotgun (WGS) entry which is preliminary data.</text>
</comment>